<organism evidence="2 3">
    <name type="scientific">Actinomadura napierensis</name>
    <dbReference type="NCBI Taxonomy" id="267854"/>
    <lineage>
        <taxon>Bacteria</taxon>
        <taxon>Bacillati</taxon>
        <taxon>Actinomycetota</taxon>
        <taxon>Actinomycetes</taxon>
        <taxon>Streptosporangiales</taxon>
        <taxon>Thermomonosporaceae</taxon>
        <taxon>Actinomadura</taxon>
    </lineage>
</organism>
<sequence length="99" mass="9907">MVSAGAAPQRALAGADQPADGAGQADAGGTDTAALGCGEHATSFDVGYGVDRRPGIGGRHGAGAREGARRRAWRAKAREMCAAGEPARTTLRMDAAESV</sequence>
<comment type="caution">
    <text evidence="2">The sequence shown here is derived from an EMBL/GenBank/DDBJ whole genome shotgun (WGS) entry which is preliminary data.</text>
</comment>
<evidence type="ECO:0000313" key="2">
    <source>
        <dbReference type="EMBL" id="GAA2138701.1"/>
    </source>
</evidence>
<gene>
    <name evidence="2" type="ORF">GCM10009727_34630</name>
</gene>
<proteinExistence type="predicted"/>
<dbReference type="Proteomes" id="UP001501020">
    <property type="component" value="Unassembled WGS sequence"/>
</dbReference>
<feature type="region of interest" description="Disordered" evidence="1">
    <location>
        <begin position="1"/>
        <end position="36"/>
    </location>
</feature>
<accession>A0ABN2Z981</accession>
<reference evidence="2 3" key="1">
    <citation type="journal article" date="2019" name="Int. J. Syst. Evol. Microbiol.">
        <title>The Global Catalogue of Microorganisms (GCM) 10K type strain sequencing project: providing services to taxonomists for standard genome sequencing and annotation.</title>
        <authorList>
            <consortium name="The Broad Institute Genomics Platform"/>
            <consortium name="The Broad Institute Genome Sequencing Center for Infectious Disease"/>
            <person name="Wu L."/>
            <person name="Ma J."/>
        </authorList>
    </citation>
    <scope>NUCLEOTIDE SEQUENCE [LARGE SCALE GENOMIC DNA]</scope>
    <source>
        <strain evidence="2 3">JCM 13850</strain>
    </source>
</reference>
<dbReference type="EMBL" id="BAAAMR010000027">
    <property type="protein sequence ID" value="GAA2138701.1"/>
    <property type="molecule type" value="Genomic_DNA"/>
</dbReference>
<evidence type="ECO:0000313" key="3">
    <source>
        <dbReference type="Proteomes" id="UP001501020"/>
    </source>
</evidence>
<evidence type="ECO:0000256" key="1">
    <source>
        <dbReference type="SAM" id="MobiDB-lite"/>
    </source>
</evidence>
<protein>
    <submittedName>
        <fullName evidence="2">Uncharacterized protein</fullName>
    </submittedName>
</protein>
<name>A0ABN2Z981_9ACTN</name>
<keyword evidence="3" id="KW-1185">Reference proteome</keyword>